<evidence type="ECO:0000313" key="2">
    <source>
        <dbReference type="Proteomes" id="UP000267081"/>
    </source>
</evidence>
<gene>
    <name evidence="1" type="ORF">EIY87_09060</name>
</gene>
<organism evidence="1 2">
    <name type="scientific">Amycolatopsis eburnea</name>
    <dbReference type="NCBI Taxonomy" id="2267691"/>
    <lineage>
        <taxon>Bacteria</taxon>
        <taxon>Bacillati</taxon>
        <taxon>Actinomycetota</taxon>
        <taxon>Actinomycetes</taxon>
        <taxon>Pseudonocardiales</taxon>
        <taxon>Pseudonocardiaceae</taxon>
        <taxon>Amycolatopsis</taxon>
    </lineage>
</organism>
<comment type="caution">
    <text evidence="1">The sequence shown here is derived from an EMBL/GenBank/DDBJ whole genome shotgun (WGS) entry which is preliminary data.</text>
</comment>
<accession>A0A3R9FD06</accession>
<dbReference type="OrthoDB" id="4375644at2"/>
<protein>
    <recommendedName>
        <fullName evidence="3">HEPN domain-containing protein</fullName>
    </recommendedName>
</protein>
<dbReference type="EMBL" id="RSEC01000032">
    <property type="protein sequence ID" value="RSD22254.1"/>
    <property type="molecule type" value="Genomic_DNA"/>
</dbReference>
<evidence type="ECO:0008006" key="3">
    <source>
        <dbReference type="Google" id="ProtNLM"/>
    </source>
</evidence>
<keyword evidence="2" id="KW-1185">Reference proteome</keyword>
<dbReference type="AlphaFoldDB" id="A0A3R9FD06"/>
<dbReference type="Proteomes" id="UP000267081">
    <property type="component" value="Unassembled WGS sequence"/>
</dbReference>
<name>A0A3R9FD06_9PSEU</name>
<sequence length="116" mass="12409">MAKAEQFWEVAGMVRDLADEQDPSEIGDAYVTLCVHAGIAAADALCCAGLGEHAQGENHVDAVELLAKVDKDASRALRALLSLKTKAGYSHTSATSEDFKRAGRTAEALVMRARRH</sequence>
<evidence type="ECO:0000313" key="1">
    <source>
        <dbReference type="EMBL" id="RSD22254.1"/>
    </source>
</evidence>
<reference evidence="1 2" key="1">
    <citation type="submission" date="2018-12" db="EMBL/GenBank/DDBJ databases">
        <title>Amycolatopsis eburnea sp. nov. actinomycete associate with arbuscular mycorrhiza fungal spore.</title>
        <authorList>
            <person name="Lumyong S."/>
            <person name="Chaiya L."/>
        </authorList>
    </citation>
    <scope>NUCLEOTIDE SEQUENCE [LARGE SCALE GENOMIC DNA]</scope>
    <source>
        <strain evidence="1 2">GLM-1</strain>
    </source>
</reference>
<proteinExistence type="predicted"/>